<accession>A0A381VYZ2</accession>
<organism evidence="2">
    <name type="scientific">marine metagenome</name>
    <dbReference type="NCBI Taxonomy" id="408172"/>
    <lineage>
        <taxon>unclassified sequences</taxon>
        <taxon>metagenomes</taxon>
        <taxon>ecological metagenomes</taxon>
    </lineage>
</organism>
<dbReference type="Gene3D" id="3.40.640.10">
    <property type="entry name" value="Type I PLP-dependent aspartate aminotransferase-like (Major domain)"/>
    <property type="match status" value="1"/>
</dbReference>
<dbReference type="Pfam" id="PF00266">
    <property type="entry name" value="Aminotran_5"/>
    <property type="match status" value="1"/>
</dbReference>
<evidence type="ECO:0000313" key="2">
    <source>
        <dbReference type="EMBL" id="SVA45519.1"/>
    </source>
</evidence>
<dbReference type="InterPro" id="IPR015424">
    <property type="entry name" value="PyrdxlP-dep_Trfase"/>
</dbReference>
<name>A0A381VYZ2_9ZZZZ</name>
<dbReference type="EMBL" id="UINC01010213">
    <property type="protein sequence ID" value="SVA45519.1"/>
    <property type="molecule type" value="Genomic_DNA"/>
</dbReference>
<dbReference type="AlphaFoldDB" id="A0A381VYZ2"/>
<feature type="domain" description="Aminotransferase class V" evidence="1">
    <location>
        <begin position="81"/>
        <end position="175"/>
    </location>
</feature>
<sequence>MSTLAQAEKQVDNPYIAAEMDSAYVEFLRTHPEYEATGLLDEWRKTEYGRLDENKQIYLDYTGGGLYGVSQLRQHTAMLEKNVLGNPHSANPTSLAMTDLVEETRRYVLQYFNTNAEKYTAVFTANASGALKLVGEAYPFASGGQYALTFDNHNSVNGIREFARSKGARVHYVPVGFPDLRLEQDIL</sequence>
<dbReference type="SUPFAM" id="SSF53383">
    <property type="entry name" value="PLP-dependent transferases"/>
    <property type="match status" value="1"/>
</dbReference>
<reference evidence="2" key="1">
    <citation type="submission" date="2018-05" db="EMBL/GenBank/DDBJ databases">
        <authorList>
            <person name="Lanie J.A."/>
            <person name="Ng W.-L."/>
            <person name="Kazmierczak K.M."/>
            <person name="Andrzejewski T.M."/>
            <person name="Davidsen T.M."/>
            <person name="Wayne K.J."/>
            <person name="Tettelin H."/>
            <person name="Glass J.I."/>
            <person name="Rusch D."/>
            <person name="Podicherti R."/>
            <person name="Tsui H.-C.T."/>
            <person name="Winkler M.E."/>
        </authorList>
    </citation>
    <scope>NUCLEOTIDE SEQUENCE</scope>
</reference>
<gene>
    <name evidence="2" type="ORF">METZ01_LOCUS98373</name>
</gene>
<protein>
    <recommendedName>
        <fullName evidence="1">Aminotransferase class V domain-containing protein</fullName>
    </recommendedName>
</protein>
<dbReference type="InterPro" id="IPR015421">
    <property type="entry name" value="PyrdxlP-dep_Trfase_major"/>
</dbReference>
<evidence type="ECO:0000259" key="1">
    <source>
        <dbReference type="Pfam" id="PF00266"/>
    </source>
</evidence>
<feature type="non-terminal residue" evidence="2">
    <location>
        <position position="187"/>
    </location>
</feature>
<dbReference type="PANTHER" id="PTHR14237">
    <property type="entry name" value="MOLYBDOPTERIN COFACTOR SULFURASE MOSC"/>
    <property type="match status" value="1"/>
</dbReference>
<dbReference type="InterPro" id="IPR000192">
    <property type="entry name" value="Aminotrans_V_dom"/>
</dbReference>
<proteinExistence type="predicted"/>
<dbReference type="PANTHER" id="PTHR14237:SF19">
    <property type="entry name" value="MITOCHONDRIAL AMIDOXIME REDUCING COMPONENT 1"/>
    <property type="match status" value="1"/>
</dbReference>